<dbReference type="OrthoDB" id="3199698at2759"/>
<dbReference type="Proteomes" id="UP000076532">
    <property type="component" value="Unassembled WGS sequence"/>
</dbReference>
<dbReference type="AlphaFoldDB" id="A0A166PBV1"/>
<evidence type="ECO:0000313" key="3">
    <source>
        <dbReference type="Proteomes" id="UP000076532"/>
    </source>
</evidence>
<dbReference type="EMBL" id="KV417517">
    <property type="protein sequence ID" value="KZP25932.1"/>
    <property type="molecule type" value="Genomic_DNA"/>
</dbReference>
<keyword evidence="3" id="KW-1185">Reference proteome</keyword>
<sequence length="881" mass="99614">MVRSFVFCSYIKLTDISSATPCNSKGEYIPRDSPPPPYQSGTGTNPDPQDWTPFDNRLQFETADFLFTRNQMSAGNIEILLALWAASLAPHGDTPPFNTSKQMNDTIDSSTLGHIPWENFSLRYTGVKPDQGPPPSWMQQEYEVWYRDPRELVKNMVANPDFNGEFDYTPFHEYDADGNHRFQDFMSGDWAWKQADLIAEDESALGSMFLPLFLGSDKTTVSVATGQNDYYPLYMSIGNIRNSVRRAHRNSVVLVGFLAVPKSEKKHNNDAKYRKFWRQLFHSSLSKILQSLKAGMTTPEIMRCPDGHYRRGIYGLGPYIADYPEQALLACIVQGWCPKCTVPLDSPDTLGSRRTRAHSDLLVTELELGVLWEEYGLVGDIVPFTNDFPRADIHEMLSPDLLHQIIKGTFKDHLVTWVVQYLTIVHGEAAAAAIMDDIDHRIAIVAPFAGLRRFPQGRGFKQWTGDDSKALMKVFLPAIAGHVPREMMLAFRAFLEFCYIVRRDVIDSRDLVALDDALERFHKYRTIFETTGVRLEGFALPRQHSMVHYHALIRAFGAPNGVCSSITESKHIKAVKEPYRRSNRWKALGQMLMTNQRLDKLAACQVDFEAHGMLKGTLLNSVLVELRKSLQVTFNPSNTLVDEDDDDDDEVMPGPRVEAQVIMAATIRTFRQRIPRTLQEEIQQPEFLDLVADFLDDQLTQSGHPSSTLPSIQGKMSVYPSALAMYYAPSDISGIGGMRRERIRAVTSWRKGPPRYDCIFVSTNTAAEGMRGLNVARVQLFFSFKAAGNDYPCALVHWYSRVSDEPDEATGMWIVEPDIHTDGSPVLAVIHLDTIVRAAHLIGTYGKGFIPKTIHCDNSLDSFYSYYVNKFVDHHAFDFAH</sequence>
<dbReference type="InterPro" id="IPR041078">
    <property type="entry name" value="Plavaka"/>
</dbReference>
<accession>A0A166PBV1</accession>
<name>A0A166PBV1_9AGAM</name>
<dbReference type="STRING" id="436010.A0A166PBV1"/>
<evidence type="ECO:0000313" key="2">
    <source>
        <dbReference type="EMBL" id="KZP25932.1"/>
    </source>
</evidence>
<proteinExistence type="predicted"/>
<reference evidence="2 3" key="1">
    <citation type="journal article" date="2016" name="Mol. Biol. Evol.">
        <title>Comparative Genomics of Early-Diverging Mushroom-Forming Fungi Provides Insights into the Origins of Lignocellulose Decay Capabilities.</title>
        <authorList>
            <person name="Nagy L.G."/>
            <person name="Riley R."/>
            <person name="Tritt A."/>
            <person name="Adam C."/>
            <person name="Daum C."/>
            <person name="Floudas D."/>
            <person name="Sun H."/>
            <person name="Yadav J.S."/>
            <person name="Pangilinan J."/>
            <person name="Larsson K.H."/>
            <person name="Matsuura K."/>
            <person name="Barry K."/>
            <person name="Labutti K."/>
            <person name="Kuo R."/>
            <person name="Ohm R.A."/>
            <person name="Bhattacharya S.S."/>
            <person name="Shirouzu T."/>
            <person name="Yoshinaga Y."/>
            <person name="Martin F.M."/>
            <person name="Grigoriev I.V."/>
            <person name="Hibbett D.S."/>
        </authorList>
    </citation>
    <scope>NUCLEOTIDE SEQUENCE [LARGE SCALE GENOMIC DNA]</scope>
    <source>
        <strain evidence="2 3">CBS 109695</strain>
    </source>
</reference>
<gene>
    <name evidence="2" type="ORF">FIBSPDRAFT_732975</name>
</gene>
<dbReference type="Pfam" id="PF18759">
    <property type="entry name" value="Plavaka"/>
    <property type="match status" value="1"/>
</dbReference>
<organism evidence="2 3">
    <name type="scientific">Athelia psychrophila</name>
    <dbReference type="NCBI Taxonomy" id="1759441"/>
    <lineage>
        <taxon>Eukaryota</taxon>
        <taxon>Fungi</taxon>
        <taxon>Dikarya</taxon>
        <taxon>Basidiomycota</taxon>
        <taxon>Agaricomycotina</taxon>
        <taxon>Agaricomycetes</taxon>
        <taxon>Agaricomycetidae</taxon>
        <taxon>Atheliales</taxon>
        <taxon>Atheliaceae</taxon>
        <taxon>Athelia</taxon>
    </lineage>
</organism>
<feature type="region of interest" description="Disordered" evidence="1">
    <location>
        <begin position="23"/>
        <end position="54"/>
    </location>
</feature>
<evidence type="ECO:0000256" key="1">
    <source>
        <dbReference type="SAM" id="MobiDB-lite"/>
    </source>
</evidence>
<protein>
    <submittedName>
        <fullName evidence="2">Uncharacterized protein</fullName>
    </submittedName>
</protein>